<protein>
    <recommendedName>
        <fullName evidence="9">C2H2-type domain-containing protein</fullName>
    </recommendedName>
</protein>
<dbReference type="InterPro" id="IPR036236">
    <property type="entry name" value="Znf_C2H2_sf"/>
</dbReference>
<dbReference type="PROSITE" id="PS50157">
    <property type="entry name" value="ZINC_FINGER_C2H2_2"/>
    <property type="match status" value="2"/>
</dbReference>
<evidence type="ECO:0000313" key="11">
    <source>
        <dbReference type="Proteomes" id="UP000094112"/>
    </source>
</evidence>
<keyword evidence="5" id="KW-0862">Zinc</keyword>
<keyword evidence="2" id="KW-0479">Metal-binding</keyword>
<dbReference type="OrthoDB" id="1405595at2759"/>
<feature type="region of interest" description="Disordered" evidence="8">
    <location>
        <begin position="67"/>
        <end position="89"/>
    </location>
</feature>
<evidence type="ECO:0000259" key="9">
    <source>
        <dbReference type="PROSITE" id="PS50157"/>
    </source>
</evidence>
<dbReference type="Gene3D" id="3.30.160.60">
    <property type="entry name" value="Classic Zinc Finger"/>
    <property type="match status" value="2"/>
</dbReference>
<evidence type="ECO:0000256" key="1">
    <source>
        <dbReference type="ARBA" id="ARBA00004123"/>
    </source>
</evidence>
<name>A0A1E3NYY4_WICAA</name>
<reference evidence="10 11" key="1">
    <citation type="journal article" date="2016" name="Proc. Natl. Acad. Sci. U.S.A.">
        <title>Comparative genomics of biotechnologically important yeasts.</title>
        <authorList>
            <person name="Riley R."/>
            <person name="Haridas S."/>
            <person name="Wolfe K.H."/>
            <person name="Lopes M.R."/>
            <person name="Hittinger C.T."/>
            <person name="Goeker M."/>
            <person name="Salamov A.A."/>
            <person name="Wisecaver J.H."/>
            <person name="Long T.M."/>
            <person name="Calvey C.H."/>
            <person name="Aerts A.L."/>
            <person name="Barry K.W."/>
            <person name="Choi C."/>
            <person name="Clum A."/>
            <person name="Coughlan A.Y."/>
            <person name="Deshpande S."/>
            <person name="Douglass A.P."/>
            <person name="Hanson S.J."/>
            <person name="Klenk H.-P."/>
            <person name="LaButti K.M."/>
            <person name="Lapidus A."/>
            <person name="Lindquist E.A."/>
            <person name="Lipzen A.M."/>
            <person name="Meier-Kolthoff J.P."/>
            <person name="Ohm R.A."/>
            <person name="Otillar R.P."/>
            <person name="Pangilinan J.L."/>
            <person name="Peng Y."/>
            <person name="Rokas A."/>
            <person name="Rosa C.A."/>
            <person name="Scheuner C."/>
            <person name="Sibirny A.A."/>
            <person name="Slot J.C."/>
            <person name="Stielow J.B."/>
            <person name="Sun H."/>
            <person name="Kurtzman C.P."/>
            <person name="Blackwell M."/>
            <person name="Grigoriev I.V."/>
            <person name="Jeffries T.W."/>
        </authorList>
    </citation>
    <scope>NUCLEOTIDE SEQUENCE [LARGE SCALE GENOMIC DNA]</scope>
    <source>
        <strain evidence="11">ATCC 58044 / CBS 1984 / NCYC 433 / NRRL Y-366-8</strain>
    </source>
</reference>
<sequence length="726" mass="84474">KRKRKKRPPGNYRCDFNGCEKVFSRAEHLARHKLNHNPTVIYNCPWENCLKSFVRKDLLERHVKRHEIRSHPIHNPTTNPQDPENSNNAASPSNLISWLFDENQADMGHLDTGPNFSGGNFFNPNDDPFGLSSNLLDDILQIPPNFPNPAQQTLITPEIRQILINLVPAIANHEYFNHLETFLDLYWTCFHVQYPILHKPSFNTFTCHPILLLSMIMTGASYAKCEPNNFFKNDKNPREFADLIADPLRLIIFSCEEFHPPSQVYIIQSLLLLECYERFATNRKLHERAFLHHGTTIQLLRRSPGLGGNPLKNKTEYNRRHNATIWEKWIEFESVKRAALFAFYIDSTHSMVFGYQLMLFSNHIQLNLPCDDDLWESYLTPKEIPNRNDSMPFLVGLKKILNREHVNTGIFGKKILLAGLLSIMFQMQQRDLQGSILEFEQLRDTWKDTLSLAFDYWNCDIMKSCCNSESSYLLKNESLKTLRPFSLSQSDTRCKLPVYHMAQITLRIQHYDYYIFAGAPWRMNVQAEASDYELVGKKVREWANSPNGRVSVVYAYLFLFEMFLTPQDSVDQLNLPYDSDSDAVLNRLNVLALVTLLTWSYNFVLKGPESTPLSGSTELVSTKNLYSIEDGYNYLRRVRNDLSRLTGRMLHTLKPIDSVTFHNTVLQYAFHLESVENKHFMTGLLGMISTRFEECYWEVGNEFSRLIENCRRRSFGSDKVRCDDMY</sequence>
<dbReference type="InterPro" id="IPR013087">
    <property type="entry name" value="Znf_C2H2_type"/>
</dbReference>
<feature type="domain" description="C2H2-type" evidence="9">
    <location>
        <begin position="12"/>
        <end position="36"/>
    </location>
</feature>
<dbReference type="GeneID" id="30197915"/>
<dbReference type="PANTHER" id="PTHR40626">
    <property type="entry name" value="MIP31509P"/>
    <property type="match status" value="1"/>
</dbReference>
<evidence type="ECO:0000256" key="4">
    <source>
        <dbReference type="ARBA" id="ARBA00022771"/>
    </source>
</evidence>
<keyword evidence="3" id="KW-0677">Repeat</keyword>
<dbReference type="EMBL" id="KV454213">
    <property type="protein sequence ID" value="ODQ57797.1"/>
    <property type="molecule type" value="Genomic_DNA"/>
</dbReference>
<dbReference type="SUPFAM" id="SSF57667">
    <property type="entry name" value="beta-beta-alpha zinc fingers"/>
    <property type="match status" value="1"/>
</dbReference>
<dbReference type="PANTHER" id="PTHR40626:SF11">
    <property type="entry name" value="ZINC FINGER PROTEIN YPR022C"/>
    <property type="match status" value="1"/>
</dbReference>
<dbReference type="GO" id="GO:0000785">
    <property type="term" value="C:chromatin"/>
    <property type="evidence" value="ECO:0007669"/>
    <property type="project" value="TreeGrafter"/>
</dbReference>
<feature type="domain" description="C2H2-type" evidence="9">
    <location>
        <begin position="42"/>
        <end position="76"/>
    </location>
</feature>
<dbReference type="PROSITE" id="PS00028">
    <property type="entry name" value="ZINC_FINGER_C2H2_1"/>
    <property type="match status" value="2"/>
</dbReference>
<dbReference type="GO" id="GO:0005634">
    <property type="term" value="C:nucleus"/>
    <property type="evidence" value="ECO:0007669"/>
    <property type="project" value="UniProtKB-SubCell"/>
</dbReference>
<organism evidence="10 11">
    <name type="scientific">Wickerhamomyces anomalus (strain ATCC 58044 / CBS 1984 / NCYC 433 / NRRL Y-366-8)</name>
    <name type="common">Yeast</name>
    <name type="synonym">Hansenula anomala</name>
    <dbReference type="NCBI Taxonomy" id="683960"/>
    <lineage>
        <taxon>Eukaryota</taxon>
        <taxon>Fungi</taxon>
        <taxon>Dikarya</taxon>
        <taxon>Ascomycota</taxon>
        <taxon>Saccharomycotina</taxon>
        <taxon>Saccharomycetes</taxon>
        <taxon>Phaffomycetales</taxon>
        <taxon>Wickerhamomycetaceae</taxon>
        <taxon>Wickerhamomyces</taxon>
    </lineage>
</organism>
<dbReference type="InterPro" id="IPR051059">
    <property type="entry name" value="VerF-like"/>
</dbReference>
<dbReference type="GO" id="GO:0000981">
    <property type="term" value="F:DNA-binding transcription factor activity, RNA polymerase II-specific"/>
    <property type="evidence" value="ECO:0007669"/>
    <property type="project" value="InterPro"/>
</dbReference>
<feature type="non-terminal residue" evidence="10">
    <location>
        <position position="726"/>
    </location>
</feature>
<accession>A0A1E3NYY4</accession>
<proteinExistence type="predicted"/>
<gene>
    <name evidence="10" type="ORF">WICANDRAFT_15959</name>
</gene>
<dbReference type="Pfam" id="PF04082">
    <property type="entry name" value="Fungal_trans"/>
    <property type="match status" value="1"/>
</dbReference>
<dbReference type="RefSeq" id="XP_019037004.1">
    <property type="nucleotide sequence ID" value="XM_019180669.1"/>
</dbReference>
<dbReference type="STRING" id="683960.A0A1E3NYY4"/>
<dbReference type="Pfam" id="PF00096">
    <property type="entry name" value="zf-C2H2"/>
    <property type="match status" value="2"/>
</dbReference>
<evidence type="ECO:0000256" key="8">
    <source>
        <dbReference type="SAM" id="MobiDB-lite"/>
    </source>
</evidence>
<dbReference type="CDD" id="cd12148">
    <property type="entry name" value="fungal_TF_MHR"/>
    <property type="match status" value="1"/>
</dbReference>
<dbReference type="GO" id="GO:0008270">
    <property type="term" value="F:zinc ion binding"/>
    <property type="evidence" value="ECO:0007669"/>
    <property type="project" value="UniProtKB-KW"/>
</dbReference>
<evidence type="ECO:0000256" key="6">
    <source>
        <dbReference type="ARBA" id="ARBA00023242"/>
    </source>
</evidence>
<dbReference type="AlphaFoldDB" id="A0A1E3NYY4"/>
<keyword evidence="11" id="KW-1185">Reference proteome</keyword>
<evidence type="ECO:0000256" key="3">
    <source>
        <dbReference type="ARBA" id="ARBA00022737"/>
    </source>
</evidence>
<evidence type="ECO:0000313" key="10">
    <source>
        <dbReference type="EMBL" id="ODQ57797.1"/>
    </source>
</evidence>
<keyword evidence="4 7" id="KW-0863">Zinc-finger</keyword>
<dbReference type="SMART" id="SM00355">
    <property type="entry name" value="ZnF_C2H2"/>
    <property type="match status" value="2"/>
</dbReference>
<dbReference type="InterPro" id="IPR007219">
    <property type="entry name" value="XnlR_reg_dom"/>
</dbReference>
<feature type="compositionally biased region" description="Polar residues" evidence="8">
    <location>
        <begin position="75"/>
        <end position="84"/>
    </location>
</feature>
<keyword evidence="6" id="KW-0539">Nucleus</keyword>
<evidence type="ECO:0000256" key="5">
    <source>
        <dbReference type="ARBA" id="ARBA00022833"/>
    </source>
</evidence>
<feature type="non-terminal residue" evidence="10">
    <location>
        <position position="1"/>
    </location>
</feature>
<comment type="subcellular location">
    <subcellularLocation>
        <location evidence="1">Nucleus</location>
    </subcellularLocation>
</comment>
<evidence type="ECO:0000256" key="2">
    <source>
        <dbReference type="ARBA" id="ARBA00022723"/>
    </source>
</evidence>
<dbReference type="GO" id="GO:0000978">
    <property type="term" value="F:RNA polymerase II cis-regulatory region sequence-specific DNA binding"/>
    <property type="evidence" value="ECO:0007669"/>
    <property type="project" value="InterPro"/>
</dbReference>
<evidence type="ECO:0000256" key="7">
    <source>
        <dbReference type="PROSITE-ProRule" id="PRU00042"/>
    </source>
</evidence>
<dbReference type="Proteomes" id="UP000094112">
    <property type="component" value="Unassembled WGS sequence"/>
</dbReference>
<dbReference type="GO" id="GO:0006351">
    <property type="term" value="P:DNA-templated transcription"/>
    <property type="evidence" value="ECO:0007669"/>
    <property type="project" value="InterPro"/>
</dbReference>